<gene>
    <name evidence="7" type="ORF">ACFO5U_11045</name>
</gene>
<keyword evidence="2 5" id="KW-0812">Transmembrane</keyword>
<feature type="transmembrane region" description="Helical" evidence="5">
    <location>
        <begin position="35"/>
        <end position="52"/>
    </location>
</feature>
<evidence type="ECO:0000256" key="1">
    <source>
        <dbReference type="ARBA" id="ARBA00004141"/>
    </source>
</evidence>
<proteinExistence type="predicted"/>
<dbReference type="Pfam" id="PF04893">
    <property type="entry name" value="Yip1"/>
    <property type="match status" value="1"/>
</dbReference>
<feature type="domain" description="Yip1" evidence="6">
    <location>
        <begin position="15"/>
        <end position="203"/>
    </location>
</feature>
<dbReference type="Proteomes" id="UP001595932">
    <property type="component" value="Unassembled WGS sequence"/>
</dbReference>
<protein>
    <submittedName>
        <fullName evidence="7">Yip1 family protein</fullName>
    </submittedName>
</protein>
<evidence type="ECO:0000313" key="7">
    <source>
        <dbReference type="EMBL" id="MFC4713404.1"/>
    </source>
</evidence>
<accession>A0ABV9MDN8</accession>
<name>A0ABV9MDN8_9BACL</name>
<keyword evidence="4 5" id="KW-0472">Membrane</keyword>
<dbReference type="InterPro" id="IPR006977">
    <property type="entry name" value="Yip1_dom"/>
</dbReference>
<keyword evidence="8" id="KW-1185">Reference proteome</keyword>
<feature type="transmembrane region" description="Helical" evidence="5">
    <location>
        <begin position="147"/>
        <end position="170"/>
    </location>
</feature>
<feature type="transmembrane region" description="Helical" evidence="5">
    <location>
        <begin position="182"/>
        <end position="210"/>
    </location>
</feature>
<evidence type="ECO:0000313" key="8">
    <source>
        <dbReference type="Proteomes" id="UP001595932"/>
    </source>
</evidence>
<evidence type="ECO:0000256" key="4">
    <source>
        <dbReference type="ARBA" id="ARBA00023136"/>
    </source>
</evidence>
<keyword evidence="3 5" id="KW-1133">Transmembrane helix</keyword>
<organism evidence="7 8">
    <name type="scientific">Planococcus dechangensis</name>
    <dbReference type="NCBI Taxonomy" id="1176255"/>
    <lineage>
        <taxon>Bacteria</taxon>
        <taxon>Bacillati</taxon>
        <taxon>Bacillota</taxon>
        <taxon>Bacilli</taxon>
        <taxon>Bacillales</taxon>
        <taxon>Caryophanaceae</taxon>
        <taxon>Planococcus</taxon>
    </lineage>
</organism>
<comment type="subcellular location">
    <subcellularLocation>
        <location evidence="1">Membrane</location>
        <topology evidence="1">Multi-pass membrane protein</topology>
    </subcellularLocation>
</comment>
<reference evidence="8" key="1">
    <citation type="journal article" date="2019" name="Int. J. Syst. Evol. Microbiol.">
        <title>The Global Catalogue of Microorganisms (GCM) 10K type strain sequencing project: providing services to taxonomists for standard genome sequencing and annotation.</title>
        <authorList>
            <consortium name="The Broad Institute Genomics Platform"/>
            <consortium name="The Broad Institute Genome Sequencing Center for Infectious Disease"/>
            <person name="Wu L."/>
            <person name="Ma J."/>
        </authorList>
    </citation>
    <scope>NUCLEOTIDE SEQUENCE [LARGE SCALE GENOMIC DNA]</scope>
    <source>
        <strain evidence="8">CGMCC 1.12151</strain>
    </source>
</reference>
<feature type="transmembrane region" description="Helical" evidence="5">
    <location>
        <begin position="103"/>
        <end position="127"/>
    </location>
</feature>
<comment type="caution">
    <text evidence="7">The sequence shown here is derived from an EMBL/GenBank/DDBJ whole genome shotgun (WGS) entry which is preliminary data.</text>
</comment>
<evidence type="ECO:0000256" key="3">
    <source>
        <dbReference type="ARBA" id="ARBA00022989"/>
    </source>
</evidence>
<evidence type="ECO:0000256" key="2">
    <source>
        <dbReference type="ARBA" id="ARBA00022692"/>
    </source>
</evidence>
<dbReference type="RefSeq" id="WP_377279116.1">
    <property type="nucleotide sequence ID" value="NZ_JBHSGL010000005.1"/>
</dbReference>
<evidence type="ECO:0000256" key="5">
    <source>
        <dbReference type="SAM" id="Phobius"/>
    </source>
</evidence>
<feature type="transmembrane region" description="Helical" evidence="5">
    <location>
        <begin position="58"/>
        <end position="91"/>
    </location>
</feature>
<dbReference type="EMBL" id="JBHSGL010000005">
    <property type="protein sequence ID" value="MFC4713404.1"/>
    <property type="molecule type" value="Genomic_DNA"/>
</dbReference>
<sequence length="213" mass="23105">MHEPEAYAELNPFTAIWTRPRETVRYVIEEKRGNLIFWLIVLLGFSAGLSGASSGEQLFPAAGVIIGSLLLGPIFTVAGIAIASGIYLLLGKLFKGVGTYTEMFRAVVTSSIPQIWLLPMWLLWLLLSPGTFYTNNEILVESSSGGVLEIIIVLVLLLAVIAVGIWTFVIQCKAVGEAQRISAWKGLFIILTPSILVAILVSVIGAFLLFTPI</sequence>
<evidence type="ECO:0000259" key="6">
    <source>
        <dbReference type="Pfam" id="PF04893"/>
    </source>
</evidence>